<comment type="cofactor">
    <cofactor evidence="1">
        <name>a divalent metal cation</name>
        <dbReference type="ChEBI" id="CHEBI:60240"/>
    </cofactor>
</comment>
<sequence length="332" mass="38062">MEESLCLERFETEHVPTRLSDVEFRKDYRFSRHVFFEICEMVAPDLTHGRHTTDLPVADQVAIAIHLLGRNVMQSDSARIAGCHQSTVSRVLMAFVNAINRRAARFINWPDEREGLNISNSFYQKYGLPGITGIIDGTHCRIQKPKYAERDYICRKGYHSLNVGIVVDYDMKIRWVCAKWPGSAHDSRVFKTSLLYEQLKRGEVKGVLIGDSAYAAETFLLKPLNTTRTRQEERYNRAICSARVLVEQAFGILKRQFHILHAECRYSPAKVARIIVACCVLRNIAINRNEPTDSDDYTGEDQQGEEVPSEASHEVPERSAISFRDDLISRYF</sequence>
<evidence type="ECO:0000313" key="15">
    <source>
        <dbReference type="Proteomes" id="UP000025227"/>
    </source>
</evidence>
<evidence type="ECO:0000259" key="14">
    <source>
        <dbReference type="Pfam" id="PF13359"/>
    </source>
</evidence>
<dbReference type="InterPro" id="IPR027806">
    <property type="entry name" value="HARBI1_dom"/>
</dbReference>
<dbReference type="AlphaFoldDB" id="A0A7I4XUM9"/>
<dbReference type="Pfam" id="PF13359">
    <property type="entry name" value="DDE_Tnp_4"/>
    <property type="match status" value="1"/>
</dbReference>
<keyword evidence="6" id="KW-0963">Cytoplasm</keyword>
<evidence type="ECO:0000256" key="2">
    <source>
        <dbReference type="ARBA" id="ARBA00004123"/>
    </source>
</evidence>
<evidence type="ECO:0000256" key="6">
    <source>
        <dbReference type="ARBA" id="ARBA00022490"/>
    </source>
</evidence>
<keyword evidence="7" id="KW-0540">Nuclease</keyword>
<evidence type="ECO:0000256" key="8">
    <source>
        <dbReference type="ARBA" id="ARBA00022723"/>
    </source>
</evidence>
<comment type="function">
    <text evidence="12">Transposase-derived protein that may have nuclease activity. Does not have transposase activity.</text>
</comment>
<feature type="compositionally biased region" description="Acidic residues" evidence="13">
    <location>
        <begin position="292"/>
        <end position="308"/>
    </location>
</feature>
<feature type="compositionally biased region" description="Basic and acidic residues" evidence="13">
    <location>
        <begin position="311"/>
        <end position="320"/>
    </location>
</feature>
<dbReference type="OrthoDB" id="5863278at2759"/>
<evidence type="ECO:0000256" key="13">
    <source>
        <dbReference type="SAM" id="MobiDB-lite"/>
    </source>
</evidence>
<dbReference type="GO" id="GO:0046872">
    <property type="term" value="F:metal ion binding"/>
    <property type="evidence" value="ECO:0007669"/>
    <property type="project" value="UniProtKB-KW"/>
</dbReference>
<feature type="region of interest" description="Disordered" evidence="13">
    <location>
        <begin position="290"/>
        <end position="320"/>
    </location>
</feature>
<dbReference type="GO" id="GO:0004518">
    <property type="term" value="F:nuclease activity"/>
    <property type="evidence" value="ECO:0007669"/>
    <property type="project" value="UniProtKB-KW"/>
</dbReference>
<comment type="subcellular location">
    <subcellularLocation>
        <location evidence="3">Cytoplasm</location>
    </subcellularLocation>
    <subcellularLocation>
        <location evidence="2">Nucleus</location>
    </subcellularLocation>
</comment>
<evidence type="ECO:0000256" key="7">
    <source>
        <dbReference type="ARBA" id="ARBA00022722"/>
    </source>
</evidence>
<dbReference type="PRINTS" id="PR02086">
    <property type="entry name" value="PUTNUCHARBI1"/>
</dbReference>
<dbReference type="Proteomes" id="UP000025227">
    <property type="component" value="Unplaced"/>
</dbReference>
<dbReference type="InterPro" id="IPR026103">
    <property type="entry name" value="HARBI1_animal"/>
</dbReference>
<comment type="similarity">
    <text evidence="4">Belongs to the HARBI1 family.</text>
</comment>
<evidence type="ECO:0000256" key="1">
    <source>
        <dbReference type="ARBA" id="ARBA00001968"/>
    </source>
</evidence>
<accession>A0A7I4XUM9</accession>
<evidence type="ECO:0000256" key="11">
    <source>
        <dbReference type="ARBA" id="ARBA00030126"/>
    </source>
</evidence>
<dbReference type="GO" id="GO:0005737">
    <property type="term" value="C:cytoplasm"/>
    <property type="evidence" value="ECO:0007669"/>
    <property type="project" value="UniProtKB-SubCell"/>
</dbReference>
<dbReference type="PANTHER" id="PTHR22930:SF85">
    <property type="entry name" value="GH03217P-RELATED"/>
    <property type="match status" value="1"/>
</dbReference>
<evidence type="ECO:0000256" key="9">
    <source>
        <dbReference type="ARBA" id="ARBA00022801"/>
    </source>
</evidence>
<name>A0A7I4XUM9_HAECO</name>
<evidence type="ECO:0000256" key="4">
    <source>
        <dbReference type="ARBA" id="ARBA00006958"/>
    </source>
</evidence>
<protein>
    <recommendedName>
        <fullName evidence="5">Putative nuclease HARBI1</fullName>
    </recommendedName>
    <alternativeName>
        <fullName evidence="11">Harbinger transposase-derived nuclease</fullName>
    </alternativeName>
</protein>
<keyword evidence="9" id="KW-0378">Hydrolase</keyword>
<dbReference type="WBParaSite" id="HCON_00006650-00001">
    <property type="protein sequence ID" value="HCON_00006650-00001"/>
    <property type="gene ID" value="HCON_00006650"/>
</dbReference>
<evidence type="ECO:0000313" key="16">
    <source>
        <dbReference type="WBParaSite" id="HCON_00006650-00001"/>
    </source>
</evidence>
<dbReference type="GO" id="GO:0016787">
    <property type="term" value="F:hydrolase activity"/>
    <property type="evidence" value="ECO:0007669"/>
    <property type="project" value="UniProtKB-KW"/>
</dbReference>
<keyword evidence="8" id="KW-0479">Metal-binding</keyword>
<evidence type="ECO:0000256" key="3">
    <source>
        <dbReference type="ARBA" id="ARBA00004496"/>
    </source>
</evidence>
<reference evidence="16" key="1">
    <citation type="submission" date="2020-12" db="UniProtKB">
        <authorList>
            <consortium name="WormBaseParasite"/>
        </authorList>
    </citation>
    <scope>IDENTIFICATION</scope>
    <source>
        <strain evidence="16">MHco3</strain>
    </source>
</reference>
<feature type="domain" description="DDE Tnp4" evidence="14">
    <location>
        <begin position="135"/>
        <end position="283"/>
    </location>
</feature>
<keyword evidence="10" id="KW-0539">Nucleus</keyword>
<dbReference type="OMA" id="FFEICEM"/>
<dbReference type="GO" id="GO:0005634">
    <property type="term" value="C:nucleus"/>
    <property type="evidence" value="ECO:0007669"/>
    <property type="project" value="UniProtKB-SubCell"/>
</dbReference>
<evidence type="ECO:0000256" key="5">
    <source>
        <dbReference type="ARBA" id="ARBA00015519"/>
    </source>
</evidence>
<evidence type="ECO:0000256" key="12">
    <source>
        <dbReference type="ARBA" id="ARBA00045850"/>
    </source>
</evidence>
<dbReference type="PANTHER" id="PTHR22930">
    <property type="match status" value="1"/>
</dbReference>
<proteinExistence type="inferred from homology"/>
<organism evidence="15 16">
    <name type="scientific">Haemonchus contortus</name>
    <name type="common">Barber pole worm</name>
    <dbReference type="NCBI Taxonomy" id="6289"/>
    <lineage>
        <taxon>Eukaryota</taxon>
        <taxon>Metazoa</taxon>
        <taxon>Ecdysozoa</taxon>
        <taxon>Nematoda</taxon>
        <taxon>Chromadorea</taxon>
        <taxon>Rhabditida</taxon>
        <taxon>Rhabditina</taxon>
        <taxon>Rhabditomorpha</taxon>
        <taxon>Strongyloidea</taxon>
        <taxon>Trichostrongylidae</taxon>
        <taxon>Haemonchus</taxon>
    </lineage>
</organism>
<dbReference type="InterPro" id="IPR045249">
    <property type="entry name" value="HARBI1-like"/>
</dbReference>
<keyword evidence="15" id="KW-1185">Reference proteome</keyword>
<evidence type="ECO:0000256" key="10">
    <source>
        <dbReference type="ARBA" id="ARBA00023242"/>
    </source>
</evidence>